<evidence type="ECO:0000313" key="2">
    <source>
        <dbReference type="EMBL" id="ANU06880.1"/>
    </source>
</evidence>
<proteinExistence type="predicted"/>
<feature type="chain" id="PRO_5008884294" description="Porin domain-containing protein" evidence="1">
    <location>
        <begin position="33"/>
        <end position="253"/>
    </location>
</feature>
<dbReference type="Proteomes" id="UP000092698">
    <property type="component" value="Chromosome"/>
</dbReference>
<evidence type="ECO:0000256" key="1">
    <source>
        <dbReference type="SAM" id="SignalP"/>
    </source>
</evidence>
<dbReference type="OrthoDB" id="8479273at2"/>
<feature type="signal peptide" evidence="1">
    <location>
        <begin position="1"/>
        <end position="32"/>
    </location>
</feature>
<dbReference type="AlphaFoldDB" id="A0A1C7D5Z6"/>
<sequence>MTGNRHGKGRKGVAFAAAFASVLVALPSAGLAVDGFGQDTALSLPGNFANFTPASVDPRMAEFVSNRVTGKGRLMRFTPAGMVERGGKPVTVAVRVSADTAQAITVRSTLAGRDDSPVSAALPVRIAPTRYNLGLARGYQKFATPKVELDETLSAAAIPDLATFRPTPGVKKDPSRFGARIALEQGREPGTTPRTRDRLADQSLDVAGSYRITDNLNVTAGVRYEQDRDRLDPVTDSSQQDSQAVYVGTQFRF</sequence>
<dbReference type="PATRIC" id="fig|645517.4.peg.559"/>
<dbReference type="RefSeq" id="WP_067785704.1">
    <property type="nucleotide sequence ID" value="NZ_CP016545.1"/>
</dbReference>
<accession>A0A1C7D5Z6</accession>
<keyword evidence="3" id="KW-1185">Reference proteome</keyword>
<dbReference type="EMBL" id="CP016545">
    <property type="protein sequence ID" value="ANU06880.1"/>
    <property type="molecule type" value="Genomic_DNA"/>
</dbReference>
<keyword evidence="1" id="KW-0732">Signal</keyword>
<evidence type="ECO:0008006" key="4">
    <source>
        <dbReference type="Google" id="ProtNLM"/>
    </source>
</evidence>
<dbReference type="STRING" id="645517.A6F65_00557"/>
<name>A0A1C7D5Z6_9SPHN</name>
<reference evidence="2 3" key="1">
    <citation type="submission" date="2016-07" db="EMBL/GenBank/DDBJ databases">
        <title>Complete genome sequence of Altererythrobacter namhicola JCM 16345T, containing esterase-encoding genes.</title>
        <authorList>
            <person name="Cheng H."/>
            <person name="Wu Y.-H."/>
            <person name="Jian S.-L."/>
            <person name="Huo Y.-Y."/>
            <person name="Wang C.-S."/>
            <person name="Xu X.-W."/>
        </authorList>
    </citation>
    <scope>NUCLEOTIDE SEQUENCE [LARGE SCALE GENOMIC DNA]</scope>
    <source>
        <strain evidence="2 3">JCM 16345</strain>
    </source>
</reference>
<gene>
    <name evidence="2" type="ORF">A6F65_00557</name>
</gene>
<organism evidence="2 3">
    <name type="scientific">Paraurantiacibacter namhicola</name>
    <dbReference type="NCBI Taxonomy" id="645517"/>
    <lineage>
        <taxon>Bacteria</taxon>
        <taxon>Pseudomonadati</taxon>
        <taxon>Pseudomonadota</taxon>
        <taxon>Alphaproteobacteria</taxon>
        <taxon>Sphingomonadales</taxon>
        <taxon>Erythrobacteraceae</taxon>
        <taxon>Paraurantiacibacter</taxon>
    </lineage>
</organism>
<protein>
    <recommendedName>
        <fullName evidence="4">Porin domain-containing protein</fullName>
    </recommendedName>
</protein>
<evidence type="ECO:0000313" key="3">
    <source>
        <dbReference type="Proteomes" id="UP000092698"/>
    </source>
</evidence>
<dbReference type="KEGG" id="anh:A6F65_00557"/>